<evidence type="ECO:0000256" key="2">
    <source>
        <dbReference type="ARBA" id="ARBA00022573"/>
    </source>
</evidence>
<keyword evidence="2" id="KW-0169">Cobalamin biosynthesis</keyword>
<dbReference type="InterPro" id="IPR003723">
    <property type="entry name" value="Precorrin-6x_reduct"/>
</dbReference>
<accession>A0ABQ5VIC2</accession>
<dbReference type="RefSeq" id="WP_284372408.1">
    <property type="nucleotide sequence ID" value="NZ_BSNL01000001.1"/>
</dbReference>
<evidence type="ECO:0000256" key="3">
    <source>
        <dbReference type="ARBA" id="ARBA00023002"/>
    </source>
</evidence>
<reference evidence="4" key="2">
    <citation type="submission" date="2023-01" db="EMBL/GenBank/DDBJ databases">
        <title>Draft genome sequence of Sulfitobacter pacificus strain NBRC 109915.</title>
        <authorList>
            <person name="Sun Q."/>
            <person name="Mori K."/>
        </authorList>
    </citation>
    <scope>NUCLEOTIDE SEQUENCE</scope>
    <source>
        <strain evidence="4">NBRC 109915</strain>
    </source>
</reference>
<dbReference type="EMBL" id="BSNL01000001">
    <property type="protein sequence ID" value="GLQ26860.1"/>
    <property type="molecule type" value="Genomic_DNA"/>
</dbReference>
<evidence type="ECO:0008006" key="6">
    <source>
        <dbReference type="Google" id="ProtNLM"/>
    </source>
</evidence>
<protein>
    <recommendedName>
        <fullName evidence="6">Precorrin-6A reductase</fullName>
    </recommendedName>
</protein>
<comment type="pathway">
    <text evidence="1">Cofactor biosynthesis; adenosylcobalamin biosynthesis.</text>
</comment>
<dbReference type="PROSITE" id="PS51014">
    <property type="entry name" value="COBK_CBIJ"/>
    <property type="match status" value="1"/>
</dbReference>
<keyword evidence="5" id="KW-1185">Reference proteome</keyword>
<comment type="caution">
    <text evidence="4">The sequence shown here is derived from an EMBL/GenBank/DDBJ whole genome shotgun (WGS) entry which is preliminary data.</text>
</comment>
<sequence>MDQSGHILLLAGSAEARRIAAALQVQGREVRVLMSEPPRGANPMPVSFEVCPSVTEGQILHAAKGACAIIDASHGFDGHMTRVGHAAATSCGLPFVTLSRPKWEVEEDALWQRAPDVVRAMPLIGPQDRVFSATGWASLPDYKGFQGACLMLRQTSGHQRPVPFDFVELVFGTAPFSVADEIALFKERRVDVLVVRNLGGMPSRPKLEAAKALRLRVILIDPPALPAGGRVVSSVNAVMDWVAQL</sequence>
<gene>
    <name evidence="4" type="ORF">GCM10007927_16630</name>
</gene>
<evidence type="ECO:0000256" key="1">
    <source>
        <dbReference type="ARBA" id="ARBA00004953"/>
    </source>
</evidence>
<dbReference type="Pfam" id="PF02571">
    <property type="entry name" value="CbiJ"/>
    <property type="match status" value="1"/>
</dbReference>
<dbReference type="Proteomes" id="UP001161388">
    <property type="component" value="Unassembled WGS sequence"/>
</dbReference>
<proteinExistence type="predicted"/>
<dbReference type="PANTHER" id="PTHR36925:SF1">
    <property type="entry name" value="COBALT-PRECORRIN-6A REDUCTASE"/>
    <property type="match status" value="1"/>
</dbReference>
<evidence type="ECO:0000313" key="5">
    <source>
        <dbReference type="Proteomes" id="UP001161388"/>
    </source>
</evidence>
<keyword evidence="3" id="KW-0560">Oxidoreductase</keyword>
<name>A0ABQ5VIC2_9RHOB</name>
<organism evidence="4 5">
    <name type="scientific">Sulfitobacter pacificus</name>
    <dbReference type="NCBI Taxonomy" id="1499314"/>
    <lineage>
        <taxon>Bacteria</taxon>
        <taxon>Pseudomonadati</taxon>
        <taxon>Pseudomonadota</taxon>
        <taxon>Alphaproteobacteria</taxon>
        <taxon>Rhodobacterales</taxon>
        <taxon>Roseobacteraceae</taxon>
        <taxon>Sulfitobacter</taxon>
    </lineage>
</organism>
<dbReference type="PANTHER" id="PTHR36925">
    <property type="entry name" value="COBALT-PRECORRIN-6A REDUCTASE"/>
    <property type="match status" value="1"/>
</dbReference>
<reference evidence="4" key="1">
    <citation type="journal article" date="2014" name="Int. J. Syst. Evol. Microbiol.">
        <title>Complete genome of a new Firmicutes species belonging to the dominant human colonic microbiota ('Ruminococcus bicirculans') reveals two chromosomes and a selective capacity to utilize plant glucans.</title>
        <authorList>
            <consortium name="NISC Comparative Sequencing Program"/>
            <person name="Wegmann U."/>
            <person name="Louis P."/>
            <person name="Goesmann A."/>
            <person name="Henrissat B."/>
            <person name="Duncan S.H."/>
            <person name="Flint H.J."/>
        </authorList>
    </citation>
    <scope>NUCLEOTIDE SEQUENCE</scope>
    <source>
        <strain evidence="4">NBRC 109915</strain>
    </source>
</reference>
<evidence type="ECO:0000313" key="4">
    <source>
        <dbReference type="EMBL" id="GLQ26860.1"/>
    </source>
</evidence>